<proteinExistence type="predicted"/>
<dbReference type="RefSeq" id="WP_183167966.1">
    <property type="nucleotide sequence ID" value="NZ_JACHXI010000025.1"/>
</dbReference>
<dbReference type="EMBL" id="JACHXI010000025">
    <property type="protein sequence ID" value="MBB3105118.1"/>
    <property type="molecule type" value="Genomic_DNA"/>
</dbReference>
<gene>
    <name evidence="1" type="ORF">FHR87_003552</name>
</gene>
<keyword evidence="2" id="KW-1185">Reference proteome</keyword>
<sequence>MSEQEQNRSTVDQLDARAQALHNQRPDRDLRELDILLWGTLHQLCWGGRESVSERFVVDELAINAISQASIQSISKLASGCLLGFRLVNEGQIIRQLEQVYSPIQLAHTSANQIDEQYWLQLHRLANEDLAHAEIAFGVSPKLARYVARASVCQLRIMSARIPARFALRFDSDTIERILSHSRGMKEARLLRIRLIQQAFRVRRLQ</sequence>
<reference evidence="1 2" key="1">
    <citation type="submission" date="2020-08" db="EMBL/GenBank/DDBJ databases">
        <title>Genomic Encyclopedia of Type Strains, Phase III (KMG-III): the genomes of soil and plant-associated and newly described type strains.</title>
        <authorList>
            <person name="Whitman W."/>
        </authorList>
    </citation>
    <scope>NUCLEOTIDE SEQUENCE [LARGE SCALE GENOMIC DNA]</scope>
    <source>
        <strain evidence="1 2">CECT 4462</strain>
    </source>
</reference>
<evidence type="ECO:0000313" key="1">
    <source>
        <dbReference type="EMBL" id="MBB3105118.1"/>
    </source>
</evidence>
<dbReference type="Proteomes" id="UP000549250">
    <property type="component" value="Unassembled WGS sequence"/>
</dbReference>
<dbReference type="Gene3D" id="1.10.4000.10">
    <property type="entry name" value="Flagellar transcriptional activator FlhD"/>
    <property type="match status" value="1"/>
</dbReference>
<name>A0A839T7Q5_AZOMA</name>
<dbReference type="AlphaFoldDB" id="A0A839T7Q5"/>
<protein>
    <submittedName>
        <fullName evidence="1">Uncharacterized protein</fullName>
    </submittedName>
</protein>
<dbReference type="SUPFAM" id="SSF63592">
    <property type="entry name" value="Flagellar transcriptional activator FlhD"/>
    <property type="match status" value="1"/>
</dbReference>
<accession>A0A839T7Q5</accession>
<comment type="caution">
    <text evidence="1">The sequence shown here is derived from an EMBL/GenBank/DDBJ whole genome shotgun (WGS) entry which is preliminary data.</text>
</comment>
<dbReference type="InterPro" id="IPR036194">
    <property type="entry name" value="FlhD_sf"/>
</dbReference>
<organism evidence="1 2">
    <name type="scientific">Azomonas macrocytogenes</name>
    <name type="common">Azotobacter macrocytogenes</name>
    <dbReference type="NCBI Taxonomy" id="69962"/>
    <lineage>
        <taxon>Bacteria</taxon>
        <taxon>Pseudomonadati</taxon>
        <taxon>Pseudomonadota</taxon>
        <taxon>Gammaproteobacteria</taxon>
        <taxon>Pseudomonadales</taxon>
        <taxon>Pseudomonadaceae</taxon>
        <taxon>Azomonas</taxon>
    </lineage>
</organism>
<evidence type="ECO:0000313" key="2">
    <source>
        <dbReference type="Proteomes" id="UP000549250"/>
    </source>
</evidence>